<feature type="signal peptide" evidence="1">
    <location>
        <begin position="1"/>
        <end position="21"/>
    </location>
</feature>
<evidence type="ECO:0000313" key="2">
    <source>
        <dbReference type="EMBL" id="KAJ8660593.1"/>
    </source>
</evidence>
<gene>
    <name evidence="2" type="ORF">O0I10_003640</name>
</gene>
<name>A0AAD7Y150_9FUNG</name>
<keyword evidence="3" id="KW-1185">Reference proteome</keyword>
<dbReference type="AlphaFoldDB" id="A0AAD7Y150"/>
<comment type="caution">
    <text evidence="2">The sequence shown here is derived from an EMBL/GenBank/DDBJ whole genome shotgun (WGS) entry which is preliminary data.</text>
</comment>
<sequence>MRFSFFTLAAATVCLAAGAFAAAPNASAESGASVAVAAERHSNSVAASAPSSVAAMQSAPAVQSSAAAVFVEKNDEIDEDTMETIQLGALEDIASLLVSLLAGILKAVIHLVLGGLGLDMTNAQVEQVQQEALEQIQALGGVDTLKQTVRAGGLQGLIDFIVNVVIPIIKKIKDAAGGAAPTGL</sequence>
<evidence type="ECO:0000256" key="1">
    <source>
        <dbReference type="SAM" id="SignalP"/>
    </source>
</evidence>
<proteinExistence type="predicted"/>
<evidence type="ECO:0000313" key="3">
    <source>
        <dbReference type="Proteomes" id="UP001234581"/>
    </source>
</evidence>
<dbReference type="Proteomes" id="UP001234581">
    <property type="component" value="Unassembled WGS sequence"/>
</dbReference>
<protein>
    <submittedName>
        <fullName evidence="2">Uncharacterized protein</fullName>
    </submittedName>
</protein>
<dbReference type="RefSeq" id="XP_058345506.1">
    <property type="nucleotide sequence ID" value="XM_058483708.1"/>
</dbReference>
<dbReference type="GeneID" id="83211053"/>
<feature type="chain" id="PRO_5041904548" evidence="1">
    <location>
        <begin position="22"/>
        <end position="184"/>
    </location>
</feature>
<keyword evidence="1" id="KW-0732">Signal</keyword>
<organism evidence="2 3">
    <name type="scientific">Lichtheimia ornata</name>
    <dbReference type="NCBI Taxonomy" id="688661"/>
    <lineage>
        <taxon>Eukaryota</taxon>
        <taxon>Fungi</taxon>
        <taxon>Fungi incertae sedis</taxon>
        <taxon>Mucoromycota</taxon>
        <taxon>Mucoromycotina</taxon>
        <taxon>Mucoromycetes</taxon>
        <taxon>Mucorales</taxon>
        <taxon>Lichtheimiaceae</taxon>
        <taxon>Lichtheimia</taxon>
    </lineage>
</organism>
<reference evidence="2 3" key="1">
    <citation type="submission" date="2023-03" db="EMBL/GenBank/DDBJ databases">
        <title>Genome sequence of Lichtheimia ornata CBS 291.66.</title>
        <authorList>
            <person name="Mohabir J.T."/>
            <person name="Shea T.P."/>
            <person name="Kurbessoian T."/>
            <person name="Berby B."/>
            <person name="Fontaine J."/>
            <person name="Livny J."/>
            <person name="Gnirke A."/>
            <person name="Stajich J.E."/>
            <person name="Cuomo C.A."/>
        </authorList>
    </citation>
    <scope>NUCLEOTIDE SEQUENCE [LARGE SCALE GENOMIC DNA]</scope>
    <source>
        <strain evidence="2">CBS 291.66</strain>
    </source>
</reference>
<accession>A0AAD7Y150</accession>
<dbReference type="EMBL" id="JARTCD010000012">
    <property type="protein sequence ID" value="KAJ8660593.1"/>
    <property type="molecule type" value="Genomic_DNA"/>
</dbReference>